<protein>
    <submittedName>
        <fullName evidence="2">Bifunctional nuclease family protein</fullName>
    </submittedName>
</protein>
<evidence type="ECO:0000259" key="1">
    <source>
        <dbReference type="PROSITE" id="PS51658"/>
    </source>
</evidence>
<dbReference type="Gene3D" id="3.10.690.10">
    <property type="entry name" value="Bifunctional nuclease domain"/>
    <property type="match status" value="1"/>
</dbReference>
<comment type="caution">
    <text evidence="2">The sequence shown here is derived from an EMBL/GenBank/DDBJ whole genome shotgun (WGS) entry which is preliminary data.</text>
</comment>
<dbReference type="InterPro" id="IPR003729">
    <property type="entry name" value="Bi_nuclease_dom"/>
</dbReference>
<accession>A0A7V3RFK2</accession>
<dbReference type="PANTHER" id="PTHR15160:SF1">
    <property type="entry name" value="VON HIPPEL-LINDAU DISEASE TUMOR SUPPRESSOR"/>
    <property type="match status" value="1"/>
</dbReference>
<dbReference type="Pfam" id="PF02577">
    <property type="entry name" value="BFN_dom"/>
    <property type="match status" value="1"/>
</dbReference>
<dbReference type="GO" id="GO:0004518">
    <property type="term" value="F:nuclease activity"/>
    <property type="evidence" value="ECO:0007669"/>
    <property type="project" value="InterPro"/>
</dbReference>
<dbReference type="InterPro" id="IPR036104">
    <property type="entry name" value="BFN_sf"/>
</dbReference>
<dbReference type="EMBL" id="DTPE01000229">
    <property type="protein sequence ID" value="HGE75627.1"/>
    <property type="molecule type" value="Genomic_DNA"/>
</dbReference>
<feature type="domain" description="BFN" evidence="1">
    <location>
        <begin position="3"/>
        <end position="134"/>
    </location>
</feature>
<reference evidence="2" key="1">
    <citation type="journal article" date="2020" name="mSystems">
        <title>Genome- and Community-Level Interaction Insights into Carbon Utilization and Element Cycling Functions of Hydrothermarchaeota in Hydrothermal Sediment.</title>
        <authorList>
            <person name="Zhou Z."/>
            <person name="Liu Y."/>
            <person name="Xu W."/>
            <person name="Pan J."/>
            <person name="Luo Z.H."/>
            <person name="Li M."/>
        </authorList>
    </citation>
    <scope>NUCLEOTIDE SEQUENCE [LARGE SCALE GENOMIC DNA]</scope>
    <source>
        <strain evidence="2">SpSt-966</strain>
    </source>
</reference>
<sequence length="177" mass="19934">MKLKEAKIKGLAFDKSNNTPVVILELLESSLILPIWIGSCEAFALSLAIQHTGFPRPLTHDLILNVAAAFNAQPEKVVIDTLQENTYHAKLILKNIEKFIEVDCRPSDGIIIATKVKIPIYVEENIISESGMKIGDLYGKQDEEKEFKNFVENLDIDKIRDYFKKDEKGKGEENEGS</sequence>
<name>A0A7V3RFK2_9BACT</name>
<dbReference type="PANTHER" id="PTHR15160">
    <property type="entry name" value="VON HIPPEL-LINDAU PROTEIN"/>
    <property type="match status" value="1"/>
</dbReference>
<dbReference type="PROSITE" id="PS51658">
    <property type="entry name" value="BFN"/>
    <property type="match status" value="1"/>
</dbReference>
<gene>
    <name evidence="2" type="ORF">ENX73_05835</name>
</gene>
<dbReference type="AlphaFoldDB" id="A0A7V3RFK2"/>
<organism evidence="2">
    <name type="scientific">Mesoaciditoga lauensis</name>
    <dbReference type="NCBI Taxonomy" id="1495039"/>
    <lineage>
        <taxon>Bacteria</taxon>
        <taxon>Thermotogati</taxon>
        <taxon>Thermotogota</taxon>
        <taxon>Thermotogae</taxon>
        <taxon>Mesoaciditogales</taxon>
        <taxon>Mesoaciditogaceae</taxon>
        <taxon>Mesoaciditoga</taxon>
    </lineage>
</organism>
<evidence type="ECO:0000313" key="2">
    <source>
        <dbReference type="EMBL" id="HGE75627.1"/>
    </source>
</evidence>
<dbReference type="SUPFAM" id="SSF103256">
    <property type="entry name" value="Hypothetical protein TM0160"/>
    <property type="match status" value="1"/>
</dbReference>
<proteinExistence type="predicted"/>